<feature type="region of interest" description="Disordered" evidence="1">
    <location>
        <begin position="540"/>
        <end position="573"/>
    </location>
</feature>
<proteinExistence type="predicted"/>
<evidence type="ECO:0000313" key="3">
    <source>
        <dbReference type="Proteomes" id="UP000305067"/>
    </source>
</evidence>
<organism evidence="2 3">
    <name type="scientific">Pterulicium gracile</name>
    <dbReference type="NCBI Taxonomy" id="1884261"/>
    <lineage>
        <taxon>Eukaryota</taxon>
        <taxon>Fungi</taxon>
        <taxon>Dikarya</taxon>
        <taxon>Basidiomycota</taxon>
        <taxon>Agaricomycotina</taxon>
        <taxon>Agaricomycetes</taxon>
        <taxon>Agaricomycetidae</taxon>
        <taxon>Agaricales</taxon>
        <taxon>Pleurotineae</taxon>
        <taxon>Pterulaceae</taxon>
        <taxon>Pterulicium</taxon>
    </lineage>
</organism>
<evidence type="ECO:0000256" key="1">
    <source>
        <dbReference type="SAM" id="MobiDB-lite"/>
    </source>
</evidence>
<dbReference type="Gene3D" id="3.30.420.40">
    <property type="match status" value="1"/>
</dbReference>
<dbReference type="STRING" id="1884261.A0A5C3Q9S1"/>
<feature type="compositionally biased region" description="Polar residues" evidence="1">
    <location>
        <begin position="12"/>
        <end position="35"/>
    </location>
</feature>
<dbReference type="Proteomes" id="UP000305067">
    <property type="component" value="Unassembled WGS sequence"/>
</dbReference>
<dbReference type="InterPro" id="IPR043129">
    <property type="entry name" value="ATPase_NBD"/>
</dbReference>
<gene>
    <name evidence="2" type="ORF">BDV98DRAFT_534864</name>
</gene>
<dbReference type="CDD" id="cd10170">
    <property type="entry name" value="ASKHA_NBD_HSP70"/>
    <property type="match status" value="1"/>
</dbReference>
<feature type="compositionally biased region" description="Polar residues" evidence="1">
    <location>
        <begin position="72"/>
        <end position="85"/>
    </location>
</feature>
<feature type="region of interest" description="Disordered" evidence="1">
    <location>
        <begin position="1"/>
        <end position="39"/>
    </location>
</feature>
<reference evidence="2 3" key="1">
    <citation type="journal article" date="2019" name="Nat. Ecol. Evol.">
        <title>Megaphylogeny resolves global patterns of mushroom evolution.</title>
        <authorList>
            <person name="Varga T."/>
            <person name="Krizsan K."/>
            <person name="Foldi C."/>
            <person name="Dima B."/>
            <person name="Sanchez-Garcia M."/>
            <person name="Sanchez-Ramirez S."/>
            <person name="Szollosi G.J."/>
            <person name="Szarkandi J.G."/>
            <person name="Papp V."/>
            <person name="Albert L."/>
            <person name="Andreopoulos W."/>
            <person name="Angelini C."/>
            <person name="Antonin V."/>
            <person name="Barry K.W."/>
            <person name="Bougher N.L."/>
            <person name="Buchanan P."/>
            <person name="Buyck B."/>
            <person name="Bense V."/>
            <person name="Catcheside P."/>
            <person name="Chovatia M."/>
            <person name="Cooper J."/>
            <person name="Damon W."/>
            <person name="Desjardin D."/>
            <person name="Finy P."/>
            <person name="Geml J."/>
            <person name="Haridas S."/>
            <person name="Hughes K."/>
            <person name="Justo A."/>
            <person name="Karasinski D."/>
            <person name="Kautmanova I."/>
            <person name="Kiss B."/>
            <person name="Kocsube S."/>
            <person name="Kotiranta H."/>
            <person name="LaButti K.M."/>
            <person name="Lechner B.E."/>
            <person name="Liimatainen K."/>
            <person name="Lipzen A."/>
            <person name="Lukacs Z."/>
            <person name="Mihaltcheva S."/>
            <person name="Morgado L.N."/>
            <person name="Niskanen T."/>
            <person name="Noordeloos M.E."/>
            <person name="Ohm R.A."/>
            <person name="Ortiz-Santana B."/>
            <person name="Ovrebo C."/>
            <person name="Racz N."/>
            <person name="Riley R."/>
            <person name="Savchenko A."/>
            <person name="Shiryaev A."/>
            <person name="Soop K."/>
            <person name="Spirin V."/>
            <person name="Szebenyi C."/>
            <person name="Tomsovsky M."/>
            <person name="Tulloss R.E."/>
            <person name="Uehling J."/>
            <person name="Grigoriev I.V."/>
            <person name="Vagvolgyi C."/>
            <person name="Papp T."/>
            <person name="Martin F.M."/>
            <person name="Miettinen O."/>
            <person name="Hibbett D.S."/>
            <person name="Nagy L.G."/>
        </authorList>
    </citation>
    <scope>NUCLEOTIDE SEQUENCE [LARGE SCALE GENOMIC DNA]</scope>
    <source>
        <strain evidence="2 3">CBS 309.79</strain>
    </source>
</reference>
<sequence>MSCCGTARDASHTSATPLMTMGTSRNPGAVTNTQPSPSPGLNIAPVPFVLPTLTQPPPVQSASHHGSEYGVQPSQWGVNHPTSPTYDGHRGPAPLLSPTHTGSAFGQVSSPAESIHGRAGSVRGSVIGVPPSSIHRGQSVLGPAASLRGKQLPSTPPVVEEGRFVVAIDFGTTFSGVAYASSRIAGGAVQQVLKWPGSIELHPKIPTCLLYEQGDVLAWGLEAKNAQPMEGTTKCDWFKLFLSPRTLRAQAPPDARLPSPLPPGKEPIDLIADYLGRLWEYAKEQIIREIGGDAGALETADIWLTTPASWDAEGRSLMLEAALRAHLVYPSGPENREWKGRLKLGITESEAAAVHCAHLTDLYRLRPSQSFMIVDAGGGSVDLTTYRTLSSIPTLEIGSLSALSDPTCGSVHLDWLFLDLVTGLLGRLDGGSLAGFLHEFQHAKTVFRGLVDDDTTFQFTYLDPSSPDDPDIGLTNGELCIPGERLRKEVFDPIVDKILHLIETTLKTLDNPVDGLVLVGGFGGNEYLFNRIHAHFSQIPLITRPPPPPSQSQSQSRTQVSTEEGPESATLRGTARFALQSLGKGTGTGPGTGTGGAVGIGSMGIAPRSYVMKVKLPAEPADEQLRPAYISTNSAGVRVCENRLQYLLVKGAVMRKGQRITTKFCKYSTSPNDSHFPATLYTSPDASNTYRYADEASLSDLCKWHVDLAALPSFKQNASTASGGGFYTEFELGVELDCAEVRGILLSEGQEWGRVVFEYLN</sequence>
<dbReference type="EMBL" id="ML178844">
    <property type="protein sequence ID" value="TFK97809.1"/>
    <property type="molecule type" value="Genomic_DNA"/>
</dbReference>
<dbReference type="PANTHER" id="PTHR14187">
    <property type="entry name" value="ALPHA KINASE/ELONGATION FACTOR 2 KINASE"/>
    <property type="match status" value="1"/>
</dbReference>
<protein>
    <recommendedName>
        <fullName evidence="4">Actin-like ATPase domain-containing protein</fullName>
    </recommendedName>
</protein>
<evidence type="ECO:0008006" key="4">
    <source>
        <dbReference type="Google" id="ProtNLM"/>
    </source>
</evidence>
<dbReference type="PANTHER" id="PTHR14187:SF5">
    <property type="entry name" value="HEAT SHOCK 70 KDA PROTEIN 12A"/>
    <property type="match status" value="1"/>
</dbReference>
<dbReference type="OrthoDB" id="2963168at2759"/>
<feature type="compositionally biased region" description="Polar residues" evidence="1">
    <location>
        <begin position="98"/>
        <end position="112"/>
    </location>
</feature>
<keyword evidence="3" id="KW-1185">Reference proteome</keyword>
<evidence type="ECO:0000313" key="2">
    <source>
        <dbReference type="EMBL" id="TFK97809.1"/>
    </source>
</evidence>
<accession>A0A5C3Q9S1</accession>
<dbReference type="SUPFAM" id="SSF53067">
    <property type="entry name" value="Actin-like ATPase domain"/>
    <property type="match status" value="2"/>
</dbReference>
<name>A0A5C3Q9S1_9AGAR</name>
<dbReference type="AlphaFoldDB" id="A0A5C3Q9S1"/>
<feature type="region of interest" description="Disordered" evidence="1">
    <location>
        <begin position="55"/>
        <end position="119"/>
    </location>
</feature>